<evidence type="ECO:0000256" key="1">
    <source>
        <dbReference type="SAM" id="MobiDB-lite"/>
    </source>
</evidence>
<dbReference type="EMBL" id="CAJHUC010001629">
    <property type="protein sequence ID" value="CAD7701766.1"/>
    <property type="molecule type" value="Genomic_DNA"/>
</dbReference>
<proteinExistence type="predicted"/>
<keyword evidence="3" id="KW-1185">Reference proteome</keyword>
<dbReference type="Proteomes" id="UP000708148">
    <property type="component" value="Unassembled WGS sequence"/>
</dbReference>
<organism evidence="2 3">
    <name type="scientific">Ostreobium quekettii</name>
    <dbReference type="NCBI Taxonomy" id="121088"/>
    <lineage>
        <taxon>Eukaryota</taxon>
        <taxon>Viridiplantae</taxon>
        <taxon>Chlorophyta</taxon>
        <taxon>core chlorophytes</taxon>
        <taxon>Ulvophyceae</taxon>
        <taxon>TCBD clade</taxon>
        <taxon>Bryopsidales</taxon>
        <taxon>Ostreobineae</taxon>
        <taxon>Ostreobiaceae</taxon>
        <taxon>Ostreobium</taxon>
    </lineage>
</organism>
<feature type="region of interest" description="Disordered" evidence="1">
    <location>
        <begin position="439"/>
        <end position="459"/>
    </location>
</feature>
<reference evidence="2" key="1">
    <citation type="submission" date="2020-12" db="EMBL/GenBank/DDBJ databases">
        <authorList>
            <person name="Iha C."/>
        </authorList>
    </citation>
    <scope>NUCLEOTIDE SEQUENCE</scope>
</reference>
<dbReference type="Pfam" id="PF10890">
    <property type="entry name" value="Cyt_b-c1_8"/>
    <property type="match status" value="1"/>
</dbReference>
<sequence>MLMGLQVQKLRKMAPRVPILLKEVVYTLSPFEQSVTSGLWRDFSYKVTKQIQEVSKFESALIHEVSRFCCALGRSNHLLDSLWSYNATDETEFESPSLREAHVAYRQQPMKRLAMKAALANELEAKGTHEASDAAMALRMEMLGLAKIHGSILRLDGHGSWRFLLPVTHFHLGRRYFEACLYKQAAYHATRQHRDVSEPLHRLLGSSMLQLKSLDAATAMWHFEQAMDNSGPEGIEPAVNVQAAICNKALGLKSLHKARVLKKKLQELEENNEQINRSASSFPDASYACMQAKGKRARLAREMKQTHKQEKFQSDAAAENFECGVDRLMEAITAMESTGQTVAEKQQVSAVVANLYRLCSEVMMALAETKAFVGDHKGSAGILGEVLSIHTAYGAIPPNMLAEVLKKRTTNFLELARLNDALEAIEELLRVLNEAAKHPETRGSGGELGKARRTRAKAEARRTEQMILEARDLRDDIVNQLQALENN</sequence>
<gene>
    <name evidence="2" type="ORF">OSTQU699_LOCUS7123</name>
</gene>
<evidence type="ECO:0000313" key="2">
    <source>
        <dbReference type="EMBL" id="CAD7701766.1"/>
    </source>
</evidence>
<protein>
    <submittedName>
        <fullName evidence="2">Uncharacterized protein</fullName>
    </submittedName>
</protein>
<dbReference type="InterPro" id="IPR020101">
    <property type="entry name" value="Cyt_b-c1_8-plants"/>
</dbReference>
<name>A0A8S1J3Q9_9CHLO</name>
<dbReference type="GO" id="GO:0098803">
    <property type="term" value="C:respiratory chain complex"/>
    <property type="evidence" value="ECO:0007669"/>
    <property type="project" value="InterPro"/>
</dbReference>
<accession>A0A8S1J3Q9</accession>
<dbReference type="AlphaFoldDB" id="A0A8S1J3Q9"/>
<evidence type="ECO:0000313" key="3">
    <source>
        <dbReference type="Proteomes" id="UP000708148"/>
    </source>
</evidence>
<dbReference type="OrthoDB" id="1841852at2759"/>
<comment type="caution">
    <text evidence="2">The sequence shown here is derived from an EMBL/GenBank/DDBJ whole genome shotgun (WGS) entry which is preliminary data.</text>
</comment>